<dbReference type="EMBL" id="JBHSJF010000006">
    <property type="protein sequence ID" value="MFC5068280.1"/>
    <property type="molecule type" value="Genomic_DNA"/>
</dbReference>
<keyword evidence="6 9" id="KW-1133">Transmembrane helix</keyword>
<dbReference type="NCBIfam" id="TIGR01410">
    <property type="entry name" value="tatB"/>
    <property type="match status" value="1"/>
</dbReference>
<feature type="compositionally biased region" description="Polar residues" evidence="10">
    <location>
        <begin position="94"/>
        <end position="103"/>
    </location>
</feature>
<reference evidence="12" key="1">
    <citation type="journal article" date="2019" name="Int. J. Syst. Evol. Microbiol.">
        <title>The Global Catalogue of Microorganisms (GCM) 10K type strain sequencing project: providing services to taxonomists for standard genome sequencing and annotation.</title>
        <authorList>
            <consortium name="The Broad Institute Genomics Platform"/>
            <consortium name="The Broad Institute Genome Sequencing Center for Infectious Disease"/>
            <person name="Wu L."/>
            <person name="Ma J."/>
        </authorList>
    </citation>
    <scope>NUCLEOTIDE SEQUENCE [LARGE SCALE GENOMIC DNA]</scope>
    <source>
        <strain evidence="12">CGMCC 1.16444</strain>
    </source>
</reference>
<keyword evidence="2 9" id="KW-0813">Transport</keyword>
<comment type="function">
    <text evidence="9">Part of the twin-arginine translocation (Tat) system that transports large folded proteins containing a characteristic twin-arginine motif in their signal peptide across membranes. Together with TatC, TatB is part of a receptor directly interacting with Tat signal peptides. TatB may form an oligomeric binding site that transiently accommodates folded Tat precursor proteins before their translocation.</text>
</comment>
<feature type="compositionally biased region" description="Basic residues" evidence="10">
    <location>
        <begin position="155"/>
        <end position="164"/>
    </location>
</feature>
<dbReference type="PRINTS" id="PR01506">
    <property type="entry name" value="TATBPROTEIN"/>
</dbReference>
<comment type="subcellular location">
    <subcellularLocation>
        <location evidence="9">Cell membrane</location>
        <topology evidence="9">Single-pass membrane protein</topology>
    </subcellularLocation>
    <subcellularLocation>
        <location evidence="1">Membrane</location>
        <topology evidence="1">Single-pass membrane protein</topology>
    </subcellularLocation>
</comment>
<evidence type="ECO:0000256" key="6">
    <source>
        <dbReference type="ARBA" id="ARBA00022989"/>
    </source>
</evidence>
<accession>A0ABV9YZM0</accession>
<sequence>MFDIGWSEMLVVAVVALVVIGPKDLPAALRQAGKWVGALRKMAGDFQGQFNEALKEAELDDLRKELQDLKRTAQGFTDPTQTVKHEIRTAIESKPSTDVQSASGAVEPAANDTVATPRPADLPAPASPDSEVHFNQTAAVGDAISAAGNPPAPKPKPKARRAAKKASVVPTQDAASVETKP</sequence>
<comment type="caution">
    <text evidence="11">The sequence shown here is derived from an EMBL/GenBank/DDBJ whole genome shotgun (WGS) entry which is preliminary data.</text>
</comment>
<evidence type="ECO:0000313" key="12">
    <source>
        <dbReference type="Proteomes" id="UP001595796"/>
    </source>
</evidence>
<evidence type="ECO:0000256" key="2">
    <source>
        <dbReference type="ARBA" id="ARBA00022448"/>
    </source>
</evidence>
<dbReference type="InterPro" id="IPR018448">
    <property type="entry name" value="TatB"/>
</dbReference>
<organism evidence="11 12">
    <name type="scientific">Flaviflagellibacter deserti</name>
    <dbReference type="NCBI Taxonomy" id="2267266"/>
    <lineage>
        <taxon>Bacteria</taxon>
        <taxon>Pseudomonadati</taxon>
        <taxon>Pseudomonadota</taxon>
        <taxon>Alphaproteobacteria</taxon>
        <taxon>Hyphomicrobiales</taxon>
        <taxon>Flaviflagellibacter</taxon>
    </lineage>
</organism>
<evidence type="ECO:0000256" key="10">
    <source>
        <dbReference type="SAM" id="MobiDB-lite"/>
    </source>
</evidence>
<comment type="similarity">
    <text evidence="9">Belongs to the TatB family.</text>
</comment>
<evidence type="ECO:0000256" key="1">
    <source>
        <dbReference type="ARBA" id="ARBA00004167"/>
    </source>
</evidence>
<keyword evidence="3 9" id="KW-1003">Cell membrane</keyword>
<evidence type="ECO:0000256" key="8">
    <source>
        <dbReference type="ARBA" id="ARBA00023136"/>
    </source>
</evidence>
<dbReference type="Pfam" id="PF02416">
    <property type="entry name" value="TatA_B_E"/>
    <property type="match status" value="1"/>
</dbReference>
<keyword evidence="5 9" id="KW-0653">Protein transport</keyword>
<keyword evidence="7 9" id="KW-0811">Translocation</keyword>
<keyword evidence="8 9" id="KW-0472">Membrane</keyword>
<evidence type="ECO:0000256" key="4">
    <source>
        <dbReference type="ARBA" id="ARBA00022692"/>
    </source>
</evidence>
<dbReference type="Gene3D" id="1.20.5.3310">
    <property type="match status" value="1"/>
</dbReference>
<dbReference type="PANTHER" id="PTHR33162">
    <property type="entry name" value="SEC-INDEPENDENT PROTEIN TRANSLOCASE PROTEIN TATA, CHLOROPLASTIC"/>
    <property type="match status" value="1"/>
</dbReference>
<name>A0ABV9YZM0_9HYPH</name>
<dbReference type="HAMAP" id="MF_00237">
    <property type="entry name" value="TatB"/>
    <property type="match status" value="1"/>
</dbReference>
<evidence type="ECO:0000256" key="5">
    <source>
        <dbReference type="ARBA" id="ARBA00022927"/>
    </source>
</evidence>
<gene>
    <name evidence="9 11" type="primary">tatB</name>
    <name evidence="11" type="ORF">ACFPFW_09665</name>
</gene>
<protein>
    <recommendedName>
        <fullName evidence="9">Sec-independent protein translocase protein TatB</fullName>
    </recommendedName>
</protein>
<dbReference type="Proteomes" id="UP001595796">
    <property type="component" value="Unassembled WGS sequence"/>
</dbReference>
<evidence type="ECO:0000313" key="11">
    <source>
        <dbReference type="EMBL" id="MFC5068280.1"/>
    </source>
</evidence>
<dbReference type="PANTHER" id="PTHR33162:SF1">
    <property type="entry name" value="SEC-INDEPENDENT PROTEIN TRANSLOCASE PROTEIN TATA, CHLOROPLASTIC"/>
    <property type="match status" value="1"/>
</dbReference>
<evidence type="ECO:0000256" key="9">
    <source>
        <dbReference type="HAMAP-Rule" id="MF_00237"/>
    </source>
</evidence>
<keyword evidence="4 9" id="KW-0812">Transmembrane</keyword>
<evidence type="ECO:0000256" key="7">
    <source>
        <dbReference type="ARBA" id="ARBA00023010"/>
    </source>
</evidence>
<dbReference type="InterPro" id="IPR003369">
    <property type="entry name" value="TatA/B/E"/>
</dbReference>
<proteinExistence type="inferred from homology"/>
<dbReference type="RefSeq" id="WP_114955806.1">
    <property type="nucleotide sequence ID" value="NZ_JBHSJF010000006.1"/>
</dbReference>
<comment type="subunit">
    <text evidence="9">The Tat system comprises two distinct complexes: a TatABC complex, containing multiple copies of TatA, TatB and TatC subunits, and a separate TatA complex, containing only TatA subunits. Substrates initially bind to the TatABC complex, which probably triggers association of the separate TatA complex to form the active translocon.</text>
</comment>
<feature type="region of interest" description="Disordered" evidence="10">
    <location>
        <begin position="80"/>
        <end position="181"/>
    </location>
</feature>
<keyword evidence="12" id="KW-1185">Reference proteome</keyword>
<evidence type="ECO:0000256" key="3">
    <source>
        <dbReference type="ARBA" id="ARBA00022475"/>
    </source>
</evidence>